<dbReference type="EMBL" id="QELB01000119">
    <property type="protein sequence ID" value="RKU91952.1"/>
    <property type="molecule type" value="Genomic_DNA"/>
</dbReference>
<name>A0A7Z6SQT9_HELPX</name>
<organism evidence="1 2">
    <name type="scientific">Helicobacter pylori</name>
    <name type="common">Campylobacter pylori</name>
    <dbReference type="NCBI Taxonomy" id="210"/>
    <lineage>
        <taxon>Bacteria</taxon>
        <taxon>Pseudomonadati</taxon>
        <taxon>Campylobacterota</taxon>
        <taxon>Epsilonproteobacteria</taxon>
        <taxon>Campylobacterales</taxon>
        <taxon>Helicobacteraceae</taxon>
        <taxon>Helicobacter</taxon>
    </lineage>
</organism>
<accession>A0A7Z6SQT9</accession>
<gene>
    <name evidence="1" type="ORF">DB721_08075</name>
</gene>
<proteinExistence type="predicted"/>
<evidence type="ECO:0000313" key="2">
    <source>
        <dbReference type="Proteomes" id="UP000272192"/>
    </source>
</evidence>
<dbReference type="AlphaFoldDB" id="A0A7Z6SQT9"/>
<dbReference type="Proteomes" id="UP000272192">
    <property type="component" value="Unassembled WGS sequence"/>
</dbReference>
<protein>
    <submittedName>
        <fullName evidence="1">Uncharacterized protein</fullName>
    </submittedName>
</protein>
<sequence length="68" mass="7791">MMQNSTKKLEYEERFNDALLKLQACQEEKRVASCLKCEKVLNCKIRNSYVDAAYESMSLGEAGGFDFN</sequence>
<evidence type="ECO:0000313" key="1">
    <source>
        <dbReference type="EMBL" id="RKU91952.1"/>
    </source>
</evidence>
<reference evidence="1 2" key="1">
    <citation type="submission" date="2018-04" db="EMBL/GenBank/DDBJ databases">
        <title>Complete genome sequences of Helicobacter pylori.</title>
        <authorList>
            <person name="Palau M."/>
            <person name="Minana-Galbis D."/>
        </authorList>
    </citation>
    <scope>NUCLEOTIDE SEQUENCE [LARGE SCALE GENOMIC DNA]</scope>
    <source>
        <strain evidence="1 2">B518</strain>
    </source>
</reference>
<comment type="caution">
    <text evidence="1">The sequence shown here is derived from an EMBL/GenBank/DDBJ whole genome shotgun (WGS) entry which is preliminary data.</text>
</comment>